<feature type="DNA-binding region" description="OmpR/PhoB-type" evidence="7">
    <location>
        <begin position="122"/>
        <end position="219"/>
    </location>
</feature>
<keyword evidence="1 6" id="KW-0597">Phosphoprotein</keyword>
<dbReference type="SMART" id="SM00448">
    <property type="entry name" value="REC"/>
    <property type="match status" value="1"/>
</dbReference>
<dbReference type="PANTHER" id="PTHR48111">
    <property type="entry name" value="REGULATOR OF RPOS"/>
    <property type="match status" value="1"/>
</dbReference>
<evidence type="ECO:0000256" key="4">
    <source>
        <dbReference type="ARBA" id="ARBA00023125"/>
    </source>
</evidence>
<feature type="domain" description="OmpR/PhoB-type" evidence="9">
    <location>
        <begin position="122"/>
        <end position="219"/>
    </location>
</feature>
<accession>A0A6B1G045</accession>
<evidence type="ECO:0000313" key="10">
    <source>
        <dbReference type="EMBL" id="MYH61860.1"/>
    </source>
</evidence>
<dbReference type="GO" id="GO:0032993">
    <property type="term" value="C:protein-DNA complex"/>
    <property type="evidence" value="ECO:0007669"/>
    <property type="project" value="TreeGrafter"/>
</dbReference>
<dbReference type="SUPFAM" id="SSF52172">
    <property type="entry name" value="CheY-like"/>
    <property type="match status" value="1"/>
</dbReference>
<evidence type="ECO:0000259" key="9">
    <source>
        <dbReference type="PROSITE" id="PS51755"/>
    </source>
</evidence>
<name>A0A6B1G045_9CHLR</name>
<keyword evidence="5" id="KW-0804">Transcription</keyword>
<gene>
    <name evidence="10" type="ORF">F4148_08865</name>
</gene>
<evidence type="ECO:0000256" key="3">
    <source>
        <dbReference type="ARBA" id="ARBA00023015"/>
    </source>
</evidence>
<evidence type="ECO:0000256" key="2">
    <source>
        <dbReference type="ARBA" id="ARBA00023012"/>
    </source>
</evidence>
<dbReference type="GO" id="GO:0000156">
    <property type="term" value="F:phosphorelay response regulator activity"/>
    <property type="evidence" value="ECO:0007669"/>
    <property type="project" value="TreeGrafter"/>
</dbReference>
<dbReference type="CDD" id="cd17574">
    <property type="entry name" value="REC_OmpR"/>
    <property type="match status" value="1"/>
</dbReference>
<dbReference type="AlphaFoldDB" id="A0A6B1G045"/>
<dbReference type="InterPro" id="IPR036388">
    <property type="entry name" value="WH-like_DNA-bd_sf"/>
</dbReference>
<evidence type="ECO:0000259" key="8">
    <source>
        <dbReference type="PROSITE" id="PS50110"/>
    </source>
</evidence>
<dbReference type="Pfam" id="PF00072">
    <property type="entry name" value="Response_reg"/>
    <property type="match status" value="1"/>
</dbReference>
<proteinExistence type="predicted"/>
<dbReference type="EMBL" id="VYDA01000331">
    <property type="protein sequence ID" value="MYH61860.1"/>
    <property type="molecule type" value="Genomic_DNA"/>
</dbReference>
<dbReference type="SMART" id="SM00862">
    <property type="entry name" value="Trans_reg_C"/>
    <property type="match status" value="1"/>
</dbReference>
<evidence type="ECO:0000256" key="6">
    <source>
        <dbReference type="PROSITE-ProRule" id="PRU00169"/>
    </source>
</evidence>
<dbReference type="PROSITE" id="PS51755">
    <property type="entry name" value="OMPR_PHOB"/>
    <property type="match status" value="1"/>
</dbReference>
<dbReference type="GO" id="GO:0006355">
    <property type="term" value="P:regulation of DNA-templated transcription"/>
    <property type="evidence" value="ECO:0007669"/>
    <property type="project" value="InterPro"/>
</dbReference>
<reference evidence="10" key="1">
    <citation type="submission" date="2019-09" db="EMBL/GenBank/DDBJ databases">
        <title>Characterisation of the sponge microbiome using genome-centric metagenomics.</title>
        <authorList>
            <person name="Engelberts J.P."/>
            <person name="Robbins S.J."/>
            <person name="De Goeij J.M."/>
            <person name="Aranda M."/>
            <person name="Bell S.C."/>
            <person name="Webster N.S."/>
        </authorList>
    </citation>
    <scope>NUCLEOTIDE SEQUENCE</scope>
    <source>
        <strain evidence="10">SB0675_bin_29</strain>
    </source>
</reference>
<dbReference type="CDD" id="cd00383">
    <property type="entry name" value="trans_reg_C"/>
    <property type="match status" value="1"/>
</dbReference>
<dbReference type="GO" id="GO:0005829">
    <property type="term" value="C:cytosol"/>
    <property type="evidence" value="ECO:0007669"/>
    <property type="project" value="TreeGrafter"/>
</dbReference>
<dbReference type="SUPFAM" id="SSF46894">
    <property type="entry name" value="C-terminal effector domain of the bipartite response regulators"/>
    <property type="match status" value="1"/>
</dbReference>
<evidence type="ECO:0000256" key="1">
    <source>
        <dbReference type="ARBA" id="ARBA00022553"/>
    </source>
</evidence>
<dbReference type="Gene3D" id="3.40.50.2300">
    <property type="match status" value="1"/>
</dbReference>
<feature type="domain" description="Response regulatory" evidence="8">
    <location>
        <begin position="1"/>
        <end position="114"/>
    </location>
</feature>
<protein>
    <submittedName>
        <fullName evidence="10">Response regulator transcription factor</fullName>
    </submittedName>
</protein>
<dbReference type="PROSITE" id="PS50110">
    <property type="entry name" value="RESPONSE_REGULATORY"/>
    <property type="match status" value="1"/>
</dbReference>
<keyword evidence="4 7" id="KW-0238">DNA-binding</keyword>
<keyword evidence="2" id="KW-0902">Two-component regulatory system</keyword>
<organism evidence="10">
    <name type="scientific">Caldilineaceae bacterium SB0675_bin_29</name>
    <dbReference type="NCBI Taxonomy" id="2605266"/>
    <lineage>
        <taxon>Bacteria</taxon>
        <taxon>Bacillati</taxon>
        <taxon>Chloroflexota</taxon>
        <taxon>Caldilineae</taxon>
        <taxon>Caldilineales</taxon>
        <taxon>Caldilineaceae</taxon>
    </lineage>
</organism>
<dbReference type="PANTHER" id="PTHR48111:SF1">
    <property type="entry name" value="TWO-COMPONENT RESPONSE REGULATOR ORR33"/>
    <property type="match status" value="1"/>
</dbReference>
<keyword evidence="3" id="KW-0805">Transcription regulation</keyword>
<evidence type="ECO:0000256" key="5">
    <source>
        <dbReference type="ARBA" id="ARBA00023163"/>
    </source>
</evidence>
<dbReference type="InterPro" id="IPR001867">
    <property type="entry name" value="OmpR/PhoB-type_DNA-bd"/>
</dbReference>
<dbReference type="InterPro" id="IPR001789">
    <property type="entry name" value="Sig_transdc_resp-reg_receiver"/>
</dbReference>
<evidence type="ECO:0000256" key="7">
    <source>
        <dbReference type="PROSITE-ProRule" id="PRU01091"/>
    </source>
</evidence>
<dbReference type="InterPro" id="IPR011006">
    <property type="entry name" value="CheY-like_superfamily"/>
</dbReference>
<dbReference type="Gene3D" id="1.10.10.10">
    <property type="entry name" value="Winged helix-like DNA-binding domain superfamily/Winged helix DNA-binding domain"/>
    <property type="match status" value="1"/>
</dbReference>
<feature type="modified residue" description="4-aspartylphosphate" evidence="6">
    <location>
        <position position="50"/>
    </location>
</feature>
<dbReference type="GO" id="GO:0000976">
    <property type="term" value="F:transcription cis-regulatory region binding"/>
    <property type="evidence" value="ECO:0007669"/>
    <property type="project" value="TreeGrafter"/>
</dbReference>
<dbReference type="InterPro" id="IPR039420">
    <property type="entry name" value="WalR-like"/>
</dbReference>
<dbReference type="Gene3D" id="6.10.250.690">
    <property type="match status" value="1"/>
</dbReference>
<dbReference type="Pfam" id="PF00486">
    <property type="entry name" value="Trans_reg_C"/>
    <property type="match status" value="1"/>
</dbReference>
<sequence>MILIVEDDTTIANWLRVFLEEEGFTVEVAHDGRTGLNLARSLAPDLIVLDLMLPLLDGMELCRILRRESDVPIIMLTARAGLADRTRGLDTGADDYVVKPFDPEEVVARAKAVLRRVHDKVQQRLSHGRITIDETTRRVTVDEKPVNLSRTLYLLLATFMRHPNQVLTRDQLIALAFDDDFDAYDRSIDNHIFRLRKQIAADGFQPIQTVYGSGYRLVTKDE</sequence>
<dbReference type="FunFam" id="3.40.50.2300:FF:000001">
    <property type="entry name" value="DNA-binding response regulator PhoB"/>
    <property type="match status" value="1"/>
</dbReference>
<dbReference type="InterPro" id="IPR016032">
    <property type="entry name" value="Sig_transdc_resp-reg_C-effctor"/>
</dbReference>
<comment type="caution">
    <text evidence="10">The sequence shown here is derived from an EMBL/GenBank/DDBJ whole genome shotgun (WGS) entry which is preliminary data.</text>
</comment>